<accession>A0A1F5P516</accession>
<organism evidence="8 9">
    <name type="scientific">Candidatus Doudnabacteria bacterium RIFCSPHIGHO2_02_FULL_46_11</name>
    <dbReference type="NCBI Taxonomy" id="1817832"/>
    <lineage>
        <taxon>Bacteria</taxon>
        <taxon>Candidatus Doudnaibacteriota</taxon>
    </lineage>
</organism>
<dbReference type="InterPro" id="IPR000715">
    <property type="entry name" value="Glycosyl_transferase_4"/>
</dbReference>
<evidence type="ECO:0000256" key="6">
    <source>
        <dbReference type="ARBA" id="ARBA00023136"/>
    </source>
</evidence>
<feature type="transmembrane region" description="Helical" evidence="7">
    <location>
        <begin position="202"/>
        <end position="223"/>
    </location>
</feature>
<dbReference type="CDD" id="cd06853">
    <property type="entry name" value="GT_WecA_like"/>
    <property type="match status" value="1"/>
</dbReference>
<evidence type="ECO:0000256" key="7">
    <source>
        <dbReference type="SAM" id="Phobius"/>
    </source>
</evidence>
<dbReference type="GO" id="GO:0005886">
    <property type="term" value="C:plasma membrane"/>
    <property type="evidence" value="ECO:0007669"/>
    <property type="project" value="UniProtKB-SubCell"/>
</dbReference>
<protein>
    <recommendedName>
        <fullName evidence="10">Undecaprenyl-phosphate alpha-N-acetylglucosaminyl 1-phosphate transferase</fullName>
    </recommendedName>
</protein>
<dbReference type="GO" id="GO:0071555">
    <property type="term" value="P:cell wall organization"/>
    <property type="evidence" value="ECO:0007669"/>
    <property type="project" value="TreeGrafter"/>
</dbReference>
<keyword evidence="4 7" id="KW-0812">Transmembrane</keyword>
<proteinExistence type="predicted"/>
<keyword evidence="5 7" id="KW-1133">Transmembrane helix</keyword>
<evidence type="ECO:0000256" key="4">
    <source>
        <dbReference type="ARBA" id="ARBA00022692"/>
    </source>
</evidence>
<evidence type="ECO:0000313" key="9">
    <source>
        <dbReference type="Proteomes" id="UP000176786"/>
    </source>
</evidence>
<gene>
    <name evidence="8" type="ORF">A3J48_00455</name>
</gene>
<keyword evidence="3" id="KW-0808">Transferase</keyword>
<dbReference type="EMBL" id="MFES01000030">
    <property type="protein sequence ID" value="OGE84946.1"/>
    <property type="molecule type" value="Genomic_DNA"/>
</dbReference>
<feature type="transmembrane region" description="Helical" evidence="7">
    <location>
        <begin position="326"/>
        <end position="346"/>
    </location>
</feature>
<name>A0A1F5P516_9BACT</name>
<evidence type="ECO:0000256" key="3">
    <source>
        <dbReference type="ARBA" id="ARBA00022679"/>
    </source>
</evidence>
<dbReference type="PANTHER" id="PTHR22926">
    <property type="entry name" value="PHOSPHO-N-ACETYLMURAMOYL-PENTAPEPTIDE-TRANSFERASE"/>
    <property type="match status" value="1"/>
</dbReference>
<dbReference type="Pfam" id="PF00953">
    <property type="entry name" value="Glycos_transf_4"/>
    <property type="match status" value="1"/>
</dbReference>
<dbReference type="GO" id="GO:0009103">
    <property type="term" value="P:lipopolysaccharide biosynthetic process"/>
    <property type="evidence" value="ECO:0007669"/>
    <property type="project" value="TreeGrafter"/>
</dbReference>
<evidence type="ECO:0008006" key="10">
    <source>
        <dbReference type="Google" id="ProtNLM"/>
    </source>
</evidence>
<reference evidence="8 9" key="1">
    <citation type="journal article" date="2016" name="Nat. Commun.">
        <title>Thousands of microbial genomes shed light on interconnected biogeochemical processes in an aquifer system.</title>
        <authorList>
            <person name="Anantharaman K."/>
            <person name="Brown C.T."/>
            <person name="Hug L.A."/>
            <person name="Sharon I."/>
            <person name="Castelle C.J."/>
            <person name="Probst A.J."/>
            <person name="Thomas B.C."/>
            <person name="Singh A."/>
            <person name="Wilkins M.J."/>
            <person name="Karaoz U."/>
            <person name="Brodie E.L."/>
            <person name="Williams K.H."/>
            <person name="Hubbard S.S."/>
            <person name="Banfield J.F."/>
        </authorList>
    </citation>
    <scope>NUCLEOTIDE SEQUENCE [LARGE SCALE GENOMIC DNA]</scope>
</reference>
<sequence>MFLFVKIFVIAFLAAVVFTNFAKKIAWRHKVLDLPGTDPARKVHRDPKPLLGGLGVILAFDLVSLFLYQTEPILRQNIPFNSMLAIWLGSIVLAVGGILDDAKNLKPYQQIIFPLIAVLLVVFSGMEVPHISNPFGGKISLAGFEVAGISVIGAAFIFAWLLGMIYTSKFLDGLDGLDGSISFVAALSLFALSFTPQVMQPYTAILAIALAGAVFGFLIFNWYPSRIFLGESGSTFLGFILGILAIISGGKVATAFLVMGVPILDVAWVILRRIFSGQSPFKADRLHLHFRLLDLGLSHKQTVGIFVLFSAVFGGTAVLLQSFGKFLSVLILLVVMLCFGLFVVYLSRRRQIKAGLTGR</sequence>
<comment type="subcellular location">
    <subcellularLocation>
        <location evidence="1">Cell membrane</location>
        <topology evidence="1">Multi-pass membrane protein</topology>
    </subcellularLocation>
</comment>
<dbReference type="AlphaFoldDB" id="A0A1F5P516"/>
<feature type="transmembrane region" description="Helical" evidence="7">
    <location>
        <begin position="141"/>
        <end position="165"/>
    </location>
</feature>
<dbReference type="Proteomes" id="UP000176786">
    <property type="component" value="Unassembled WGS sequence"/>
</dbReference>
<evidence type="ECO:0000256" key="2">
    <source>
        <dbReference type="ARBA" id="ARBA00022475"/>
    </source>
</evidence>
<feature type="transmembrane region" description="Helical" evidence="7">
    <location>
        <begin position="111"/>
        <end position="129"/>
    </location>
</feature>
<dbReference type="STRING" id="1817832.A3J48_00455"/>
<comment type="caution">
    <text evidence="8">The sequence shown here is derived from an EMBL/GenBank/DDBJ whole genome shotgun (WGS) entry which is preliminary data.</text>
</comment>
<feature type="transmembrane region" description="Helical" evidence="7">
    <location>
        <begin position="302"/>
        <end position="320"/>
    </location>
</feature>
<evidence type="ECO:0000256" key="1">
    <source>
        <dbReference type="ARBA" id="ARBA00004651"/>
    </source>
</evidence>
<keyword evidence="2" id="KW-1003">Cell membrane</keyword>
<feature type="transmembrane region" description="Helical" evidence="7">
    <location>
        <begin position="235"/>
        <end position="264"/>
    </location>
</feature>
<evidence type="ECO:0000256" key="5">
    <source>
        <dbReference type="ARBA" id="ARBA00022989"/>
    </source>
</evidence>
<feature type="transmembrane region" description="Helical" evidence="7">
    <location>
        <begin position="80"/>
        <end position="99"/>
    </location>
</feature>
<dbReference type="PANTHER" id="PTHR22926:SF3">
    <property type="entry name" value="UNDECAPRENYL-PHOSPHATE ALPHA-N-ACETYLGLUCOSAMINYL 1-PHOSPHATE TRANSFERASE"/>
    <property type="match status" value="1"/>
</dbReference>
<dbReference type="GO" id="GO:0016780">
    <property type="term" value="F:phosphotransferase activity, for other substituted phosphate groups"/>
    <property type="evidence" value="ECO:0007669"/>
    <property type="project" value="InterPro"/>
</dbReference>
<evidence type="ECO:0000313" key="8">
    <source>
        <dbReference type="EMBL" id="OGE84946.1"/>
    </source>
</evidence>
<keyword evidence="6 7" id="KW-0472">Membrane</keyword>
<dbReference type="GO" id="GO:0044038">
    <property type="term" value="P:cell wall macromolecule biosynthetic process"/>
    <property type="evidence" value="ECO:0007669"/>
    <property type="project" value="TreeGrafter"/>
</dbReference>
<feature type="transmembrane region" description="Helical" evidence="7">
    <location>
        <begin position="50"/>
        <end position="68"/>
    </location>
</feature>